<evidence type="ECO:0000256" key="2">
    <source>
        <dbReference type="SAM" id="Phobius"/>
    </source>
</evidence>
<dbReference type="SUPFAM" id="SSF110997">
    <property type="entry name" value="Sporulation related repeat"/>
    <property type="match status" value="1"/>
</dbReference>
<accession>A0A9W6FRD0</accession>
<dbReference type="InterPro" id="IPR052521">
    <property type="entry name" value="Cell_div_SPOR-domain"/>
</dbReference>
<reference evidence="4" key="1">
    <citation type="submission" date="2022-12" db="EMBL/GenBank/DDBJ databases">
        <title>Reference genome sequencing for broad-spectrum identification of bacterial and archaeal isolates by mass spectrometry.</title>
        <authorList>
            <person name="Sekiguchi Y."/>
            <person name="Tourlousse D.M."/>
        </authorList>
    </citation>
    <scope>NUCLEOTIDE SEQUENCE</scope>
    <source>
        <strain evidence="4">ASRB1</strain>
    </source>
</reference>
<dbReference type="PANTHER" id="PTHR38687">
    <property type="entry name" value="CELL DIVISION PROTEIN DEDD-RELATED"/>
    <property type="match status" value="1"/>
</dbReference>
<name>A0A9W6FRD0_9BACT</name>
<keyword evidence="5" id="KW-1185">Reference proteome</keyword>
<dbReference type="GO" id="GO:0032506">
    <property type="term" value="P:cytokinetic process"/>
    <property type="evidence" value="ECO:0007669"/>
    <property type="project" value="TreeGrafter"/>
</dbReference>
<dbReference type="AlphaFoldDB" id="A0A9W6FRD0"/>
<feature type="domain" description="SPOR" evidence="3">
    <location>
        <begin position="225"/>
        <end position="305"/>
    </location>
</feature>
<dbReference type="Proteomes" id="UP001144372">
    <property type="component" value="Unassembled WGS sequence"/>
</dbReference>
<dbReference type="EMBL" id="BSDR01000001">
    <property type="protein sequence ID" value="GLI32853.1"/>
    <property type="molecule type" value="Genomic_DNA"/>
</dbReference>
<dbReference type="GO" id="GO:0042834">
    <property type="term" value="F:peptidoglycan binding"/>
    <property type="evidence" value="ECO:0007669"/>
    <property type="project" value="InterPro"/>
</dbReference>
<dbReference type="RefSeq" id="WP_281791880.1">
    <property type="nucleotide sequence ID" value="NZ_BSDR01000001.1"/>
</dbReference>
<keyword evidence="2" id="KW-0812">Transmembrane</keyword>
<dbReference type="PANTHER" id="PTHR38687:SF1">
    <property type="entry name" value="CELL DIVISION PROTEIN DEDD"/>
    <property type="match status" value="1"/>
</dbReference>
<evidence type="ECO:0000256" key="1">
    <source>
        <dbReference type="SAM" id="MobiDB-lite"/>
    </source>
</evidence>
<feature type="transmembrane region" description="Helical" evidence="2">
    <location>
        <begin position="21"/>
        <end position="40"/>
    </location>
</feature>
<dbReference type="Gene3D" id="3.30.70.1070">
    <property type="entry name" value="Sporulation related repeat"/>
    <property type="match status" value="1"/>
</dbReference>
<keyword evidence="2" id="KW-1133">Transmembrane helix</keyword>
<proteinExistence type="predicted"/>
<gene>
    <name evidence="4" type="ORF">DAMNIGENAA_02860</name>
</gene>
<dbReference type="GO" id="GO:0032153">
    <property type="term" value="C:cell division site"/>
    <property type="evidence" value="ECO:0007669"/>
    <property type="project" value="TreeGrafter"/>
</dbReference>
<dbReference type="InterPro" id="IPR036680">
    <property type="entry name" value="SPOR-like_sf"/>
</dbReference>
<evidence type="ECO:0000313" key="4">
    <source>
        <dbReference type="EMBL" id="GLI32853.1"/>
    </source>
</evidence>
<sequence length="310" mass="33622">MQKKIFVQKNLHSAGNRSYAKLLLWAALSLIILVLIAPLFSRHSKENREALKRPDSDKGMVVKEIPRSLELLKENGGEGQTASVEVPTPPRSEHPTDQGLSRPPEAEVTQQATSMETRPAVGEAQMADKAQPWVEMPKPVDTAAVKEAIPLPAPPGVTQSASQEESATVKEKTAAPAEGKVTSVSPETAKEKKSKKASAAVETRKTSTARGLAATSGTLTKPSPSGGPMNYSVQVGSFKDKQNAEEMQQNLQKKGYQVVMKPTMHPKLGQIYVVQLTPVGDVRKASTLVEQIRNEERVKPIIVKVPQEEQ</sequence>
<comment type="caution">
    <text evidence="4">The sequence shown here is derived from an EMBL/GenBank/DDBJ whole genome shotgun (WGS) entry which is preliminary data.</text>
</comment>
<evidence type="ECO:0000313" key="5">
    <source>
        <dbReference type="Proteomes" id="UP001144372"/>
    </source>
</evidence>
<dbReference type="GO" id="GO:0030428">
    <property type="term" value="C:cell septum"/>
    <property type="evidence" value="ECO:0007669"/>
    <property type="project" value="TreeGrafter"/>
</dbReference>
<feature type="compositionally biased region" description="Polar residues" evidence="1">
    <location>
        <begin position="157"/>
        <end position="166"/>
    </location>
</feature>
<feature type="region of interest" description="Disordered" evidence="1">
    <location>
        <begin position="71"/>
        <end position="231"/>
    </location>
</feature>
<dbReference type="InterPro" id="IPR007730">
    <property type="entry name" value="SPOR-like_dom"/>
</dbReference>
<keyword evidence="2" id="KW-0472">Membrane</keyword>
<protein>
    <recommendedName>
        <fullName evidence="3">SPOR domain-containing protein</fullName>
    </recommendedName>
</protein>
<dbReference type="PROSITE" id="PS51724">
    <property type="entry name" value="SPOR"/>
    <property type="match status" value="1"/>
</dbReference>
<organism evidence="4 5">
    <name type="scientific">Desulforhabdus amnigena</name>
    <dbReference type="NCBI Taxonomy" id="40218"/>
    <lineage>
        <taxon>Bacteria</taxon>
        <taxon>Pseudomonadati</taxon>
        <taxon>Thermodesulfobacteriota</taxon>
        <taxon>Syntrophobacteria</taxon>
        <taxon>Syntrophobacterales</taxon>
        <taxon>Syntrophobacteraceae</taxon>
        <taxon>Desulforhabdus</taxon>
    </lineage>
</organism>
<dbReference type="Pfam" id="PF05036">
    <property type="entry name" value="SPOR"/>
    <property type="match status" value="1"/>
</dbReference>
<evidence type="ECO:0000259" key="3">
    <source>
        <dbReference type="PROSITE" id="PS51724"/>
    </source>
</evidence>